<keyword evidence="4" id="KW-0677">Repeat</keyword>
<evidence type="ECO:0000256" key="5">
    <source>
        <dbReference type="ARBA" id="ARBA00022824"/>
    </source>
</evidence>
<comment type="subcellular location">
    <subcellularLocation>
        <location evidence="9">Cytoplasmic vesicle</location>
        <location evidence="9">COPII-coated vesicle membrane</location>
        <topology evidence="9">Peripheral membrane protein</topology>
    </subcellularLocation>
    <subcellularLocation>
        <location evidence="1">Endoplasmic reticulum</location>
    </subcellularLocation>
</comment>
<gene>
    <name evidence="15" type="ORF">MAR_030334</name>
</gene>
<organism evidence="15 16">
    <name type="scientific">Mya arenaria</name>
    <name type="common">Soft-shell clam</name>
    <dbReference type="NCBI Taxonomy" id="6604"/>
    <lineage>
        <taxon>Eukaryota</taxon>
        <taxon>Metazoa</taxon>
        <taxon>Spiralia</taxon>
        <taxon>Lophotrochozoa</taxon>
        <taxon>Mollusca</taxon>
        <taxon>Bivalvia</taxon>
        <taxon>Autobranchia</taxon>
        <taxon>Heteroconchia</taxon>
        <taxon>Euheterodonta</taxon>
        <taxon>Imparidentia</taxon>
        <taxon>Neoheterodontei</taxon>
        <taxon>Myida</taxon>
        <taxon>Myoidea</taxon>
        <taxon>Myidae</taxon>
        <taxon>Mya</taxon>
    </lineage>
</organism>
<evidence type="ECO:0000313" key="15">
    <source>
        <dbReference type="EMBL" id="WAQ97644.1"/>
    </source>
</evidence>
<dbReference type="InterPro" id="IPR051426">
    <property type="entry name" value="Peflin/Sorcin_CaBP"/>
</dbReference>
<keyword evidence="8" id="KW-0968">Cytoplasmic vesicle</keyword>
<feature type="compositionally biased region" description="Gly residues" evidence="13">
    <location>
        <begin position="12"/>
        <end position="25"/>
    </location>
</feature>
<name>A0ABY7DJX1_MYAAR</name>
<dbReference type="InterPro" id="IPR002048">
    <property type="entry name" value="EF_hand_dom"/>
</dbReference>
<proteinExistence type="predicted"/>
<feature type="compositionally biased region" description="Low complexity" evidence="13">
    <location>
        <begin position="1"/>
        <end position="11"/>
    </location>
</feature>
<evidence type="ECO:0000256" key="8">
    <source>
        <dbReference type="ARBA" id="ARBA00023329"/>
    </source>
</evidence>
<evidence type="ECO:0000256" key="2">
    <source>
        <dbReference type="ARBA" id="ARBA00022490"/>
    </source>
</evidence>
<keyword evidence="3" id="KW-0479">Metal-binding</keyword>
<keyword evidence="2" id="KW-0963">Cytoplasm</keyword>
<evidence type="ECO:0000259" key="14">
    <source>
        <dbReference type="PROSITE" id="PS50222"/>
    </source>
</evidence>
<keyword evidence="5" id="KW-0256">Endoplasmic reticulum</keyword>
<feature type="compositionally biased region" description="Gly residues" evidence="13">
    <location>
        <begin position="87"/>
        <end position="104"/>
    </location>
</feature>
<feature type="compositionally biased region" description="Low complexity" evidence="13">
    <location>
        <begin position="62"/>
        <end position="86"/>
    </location>
</feature>
<evidence type="ECO:0000256" key="6">
    <source>
        <dbReference type="ARBA" id="ARBA00022837"/>
    </source>
</evidence>
<evidence type="ECO:0000256" key="7">
    <source>
        <dbReference type="ARBA" id="ARBA00023136"/>
    </source>
</evidence>
<dbReference type="Proteomes" id="UP001164746">
    <property type="component" value="Chromosome 2"/>
</dbReference>
<keyword evidence="7" id="KW-0472">Membrane</keyword>
<evidence type="ECO:0000256" key="1">
    <source>
        <dbReference type="ARBA" id="ARBA00004240"/>
    </source>
</evidence>
<dbReference type="PROSITE" id="PS00018">
    <property type="entry name" value="EF_HAND_1"/>
    <property type="match status" value="2"/>
</dbReference>
<dbReference type="Pfam" id="PF13499">
    <property type="entry name" value="EF-hand_7"/>
    <property type="match status" value="2"/>
</dbReference>
<sequence length="329" mass="35869">MSWGGQPPNQYGGYGAGQAGQGQAGYGAPQGYQQQRAPGPPPSNQLYGGQQGYGNPGGQQQGYGAPAGYRPPGQQQQGYGAPAGQYGQPGGQYGQPGGQPGGQYGAPQGQFGGFQPAGYGQPAPPPGVSQEVWGWFQAVDGDRNGKITSEELRQALHNGNWSPFNAETCRLMVGMFDKDRSGTIDVQEFAALWKYVQDWKSCFDRFDTDRSGNIDAGELSNAFRTFGYNLSPQFCDVVVRTFDRRGARNIQFDDFIQACVLLKTLTDKFRAKDTQQNGTVRISYEEVGGVNVTQIFKLRLIWPCFISIKNYNEVYSFLLVATIIKTDIT</sequence>
<feature type="region of interest" description="Disordered" evidence="13">
    <location>
        <begin position="1"/>
        <end position="130"/>
    </location>
</feature>
<protein>
    <recommendedName>
        <fullName evidence="10">Peflin</fullName>
    </recommendedName>
    <alternativeName>
        <fullName evidence="11">PEF protein with a long N-terminal hydrophobic domain</fullName>
    </alternativeName>
    <alternativeName>
        <fullName evidence="12">Penta-EF hand domain-containing protein 1</fullName>
    </alternativeName>
</protein>
<dbReference type="InterPro" id="IPR018247">
    <property type="entry name" value="EF_Hand_1_Ca_BS"/>
</dbReference>
<dbReference type="PANTHER" id="PTHR46212">
    <property type="entry name" value="PEFLIN"/>
    <property type="match status" value="1"/>
</dbReference>
<dbReference type="EMBL" id="CP111013">
    <property type="protein sequence ID" value="WAQ97644.1"/>
    <property type="molecule type" value="Genomic_DNA"/>
</dbReference>
<feature type="compositionally biased region" description="Gly residues" evidence="13">
    <location>
        <begin position="49"/>
        <end position="61"/>
    </location>
</feature>
<keyword evidence="16" id="KW-1185">Reference proteome</keyword>
<dbReference type="SUPFAM" id="SSF47473">
    <property type="entry name" value="EF-hand"/>
    <property type="match status" value="1"/>
</dbReference>
<reference evidence="15" key="1">
    <citation type="submission" date="2022-11" db="EMBL/GenBank/DDBJ databases">
        <title>Centuries of genome instability and evolution in soft-shell clam transmissible cancer (bioRxiv).</title>
        <authorList>
            <person name="Hart S.F.M."/>
            <person name="Yonemitsu M.A."/>
            <person name="Giersch R.M."/>
            <person name="Beal B.F."/>
            <person name="Arriagada G."/>
            <person name="Davis B.W."/>
            <person name="Ostrander E.A."/>
            <person name="Goff S.P."/>
            <person name="Metzger M.J."/>
        </authorList>
    </citation>
    <scope>NUCLEOTIDE SEQUENCE</scope>
    <source>
        <strain evidence="15">MELC-2E11</strain>
        <tissue evidence="15">Siphon/mantle</tissue>
    </source>
</reference>
<feature type="domain" description="EF-hand" evidence="14">
    <location>
        <begin position="194"/>
        <end position="229"/>
    </location>
</feature>
<dbReference type="SMART" id="SM00054">
    <property type="entry name" value="EFh"/>
    <property type="match status" value="3"/>
</dbReference>
<evidence type="ECO:0000256" key="10">
    <source>
        <dbReference type="ARBA" id="ARBA00041025"/>
    </source>
</evidence>
<evidence type="ECO:0000256" key="3">
    <source>
        <dbReference type="ARBA" id="ARBA00022723"/>
    </source>
</evidence>
<dbReference type="InterPro" id="IPR011992">
    <property type="entry name" value="EF-hand-dom_pair"/>
</dbReference>
<evidence type="ECO:0000256" key="13">
    <source>
        <dbReference type="SAM" id="MobiDB-lite"/>
    </source>
</evidence>
<evidence type="ECO:0000256" key="4">
    <source>
        <dbReference type="ARBA" id="ARBA00022737"/>
    </source>
</evidence>
<evidence type="ECO:0000256" key="11">
    <source>
        <dbReference type="ARBA" id="ARBA00041490"/>
    </source>
</evidence>
<feature type="compositionally biased region" description="Low complexity" evidence="13">
    <location>
        <begin position="26"/>
        <end position="37"/>
    </location>
</feature>
<feature type="compositionally biased region" description="Low complexity" evidence="13">
    <location>
        <begin position="105"/>
        <end position="121"/>
    </location>
</feature>
<feature type="domain" description="EF-hand" evidence="14">
    <location>
        <begin position="127"/>
        <end position="162"/>
    </location>
</feature>
<dbReference type="CDD" id="cd16183">
    <property type="entry name" value="EFh_PEF_ALG-2"/>
    <property type="match status" value="1"/>
</dbReference>
<dbReference type="PROSITE" id="PS50222">
    <property type="entry name" value="EF_HAND_2"/>
    <property type="match status" value="2"/>
</dbReference>
<accession>A0ABY7DJX1</accession>
<dbReference type="Gene3D" id="1.10.238.10">
    <property type="entry name" value="EF-hand"/>
    <property type="match status" value="1"/>
</dbReference>
<evidence type="ECO:0000256" key="9">
    <source>
        <dbReference type="ARBA" id="ARBA00037873"/>
    </source>
</evidence>
<keyword evidence="6" id="KW-0106">Calcium</keyword>
<dbReference type="PANTHER" id="PTHR46212:SF10">
    <property type="entry name" value="PEFLIN"/>
    <property type="match status" value="1"/>
</dbReference>
<evidence type="ECO:0000313" key="16">
    <source>
        <dbReference type="Proteomes" id="UP001164746"/>
    </source>
</evidence>
<evidence type="ECO:0000256" key="12">
    <source>
        <dbReference type="ARBA" id="ARBA00042606"/>
    </source>
</evidence>